<reference evidence="2 3" key="1">
    <citation type="submission" date="2016-10" db="EMBL/GenBank/DDBJ databases">
        <title>Genome sequence of the ascomycete fungus Penicillium subrubescens.</title>
        <authorList>
            <person name="De Vries R.P."/>
            <person name="Peng M."/>
            <person name="Dilokpimol A."/>
            <person name="Hilden K."/>
            <person name="Makela M.R."/>
            <person name="Grigoriev I."/>
            <person name="Riley R."/>
            <person name="Granchi Z."/>
        </authorList>
    </citation>
    <scope>NUCLEOTIDE SEQUENCE [LARGE SCALE GENOMIC DNA]</scope>
    <source>
        <strain evidence="2 3">CBS 132785</strain>
    </source>
</reference>
<accession>A0A1Q5TFU6</accession>
<keyword evidence="3" id="KW-1185">Reference proteome</keyword>
<protein>
    <submittedName>
        <fullName evidence="2">Uncharacterized protein</fullName>
    </submittedName>
</protein>
<comment type="caution">
    <text evidence="2">The sequence shown here is derived from an EMBL/GenBank/DDBJ whole genome shotgun (WGS) entry which is preliminary data.</text>
</comment>
<dbReference type="EMBL" id="MNBE01000664">
    <property type="protein sequence ID" value="OKO99109.1"/>
    <property type="molecule type" value="Genomic_DNA"/>
</dbReference>
<feature type="compositionally biased region" description="Basic and acidic residues" evidence="1">
    <location>
        <begin position="70"/>
        <end position="91"/>
    </location>
</feature>
<evidence type="ECO:0000313" key="2">
    <source>
        <dbReference type="EMBL" id="OKO99109.1"/>
    </source>
</evidence>
<gene>
    <name evidence="2" type="ORF">PENSUB_8495</name>
</gene>
<name>A0A1Q5TFU6_9EURO</name>
<organism evidence="2 3">
    <name type="scientific">Penicillium subrubescens</name>
    <dbReference type="NCBI Taxonomy" id="1316194"/>
    <lineage>
        <taxon>Eukaryota</taxon>
        <taxon>Fungi</taxon>
        <taxon>Dikarya</taxon>
        <taxon>Ascomycota</taxon>
        <taxon>Pezizomycotina</taxon>
        <taxon>Eurotiomycetes</taxon>
        <taxon>Eurotiomycetidae</taxon>
        <taxon>Eurotiales</taxon>
        <taxon>Aspergillaceae</taxon>
        <taxon>Penicillium</taxon>
    </lineage>
</organism>
<dbReference type="AlphaFoldDB" id="A0A1Q5TFU6"/>
<dbReference type="Proteomes" id="UP000186955">
    <property type="component" value="Unassembled WGS sequence"/>
</dbReference>
<feature type="region of interest" description="Disordered" evidence="1">
    <location>
        <begin position="59"/>
        <end position="91"/>
    </location>
</feature>
<evidence type="ECO:0000256" key="1">
    <source>
        <dbReference type="SAM" id="MobiDB-lite"/>
    </source>
</evidence>
<sequence length="91" mass="10802">MSLVTWPSYGSVTRWDKAEAVITHRRFHHYDENKEYVNDYEASMFLNIIIAQTHVRESTQREEALEENLEGQRKRMAIDPDNDNAKAEFEK</sequence>
<evidence type="ECO:0000313" key="3">
    <source>
        <dbReference type="Proteomes" id="UP000186955"/>
    </source>
</evidence>
<proteinExistence type="predicted"/>